<keyword evidence="3" id="KW-1185">Reference proteome</keyword>
<organism evidence="2 3">
    <name type="scientific">Streptomyces roseolilacinus</name>
    <dbReference type="NCBI Taxonomy" id="66904"/>
    <lineage>
        <taxon>Bacteria</taxon>
        <taxon>Bacillati</taxon>
        <taxon>Actinomycetota</taxon>
        <taxon>Actinomycetes</taxon>
        <taxon>Kitasatosporales</taxon>
        <taxon>Streptomycetaceae</taxon>
        <taxon>Streptomyces</taxon>
    </lineage>
</organism>
<sequence length="90" mass="9806">MAFDITADAPVALASLYDHFGLPHTRPAARIGGHLDVAAREAEERRPGRGADPCRRRHASPRPTHRAAARARAWAAGMFPGVPAVRHVRR</sequence>
<evidence type="ECO:0000256" key="1">
    <source>
        <dbReference type="SAM" id="MobiDB-lite"/>
    </source>
</evidence>
<evidence type="ECO:0000313" key="3">
    <source>
        <dbReference type="Proteomes" id="UP000654123"/>
    </source>
</evidence>
<gene>
    <name evidence="2" type="ORF">GCM10010249_20040</name>
</gene>
<dbReference type="AlphaFoldDB" id="A0A918EKX8"/>
<feature type="compositionally biased region" description="Basic and acidic residues" evidence="1">
    <location>
        <begin position="41"/>
        <end position="54"/>
    </location>
</feature>
<accession>A0A918EKX8</accession>
<evidence type="ECO:0000313" key="2">
    <source>
        <dbReference type="EMBL" id="GGQ01589.1"/>
    </source>
</evidence>
<dbReference type="Proteomes" id="UP000654123">
    <property type="component" value="Unassembled WGS sequence"/>
</dbReference>
<feature type="compositionally biased region" description="Basic residues" evidence="1">
    <location>
        <begin position="55"/>
        <end position="68"/>
    </location>
</feature>
<reference evidence="2" key="2">
    <citation type="submission" date="2020-09" db="EMBL/GenBank/DDBJ databases">
        <authorList>
            <person name="Sun Q."/>
            <person name="Ohkuma M."/>
        </authorList>
    </citation>
    <scope>NUCLEOTIDE SEQUENCE</scope>
    <source>
        <strain evidence="2">JCM 4335</strain>
    </source>
</reference>
<reference evidence="2" key="1">
    <citation type="journal article" date="2014" name="Int. J. Syst. Evol. Microbiol.">
        <title>Complete genome sequence of Corynebacterium casei LMG S-19264T (=DSM 44701T), isolated from a smear-ripened cheese.</title>
        <authorList>
            <consortium name="US DOE Joint Genome Institute (JGI-PGF)"/>
            <person name="Walter F."/>
            <person name="Albersmeier A."/>
            <person name="Kalinowski J."/>
            <person name="Ruckert C."/>
        </authorList>
    </citation>
    <scope>NUCLEOTIDE SEQUENCE</scope>
    <source>
        <strain evidence="2">JCM 4335</strain>
    </source>
</reference>
<proteinExistence type="predicted"/>
<protein>
    <submittedName>
        <fullName evidence="2">Uncharacterized protein</fullName>
    </submittedName>
</protein>
<comment type="caution">
    <text evidence="2">The sequence shown here is derived from an EMBL/GenBank/DDBJ whole genome shotgun (WGS) entry which is preliminary data.</text>
</comment>
<dbReference type="RefSeq" id="WP_189531989.1">
    <property type="nucleotide sequence ID" value="NZ_BMSV01000003.1"/>
</dbReference>
<dbReference type="EMBL" id="BMSV01000003">
    <property type="protein sequence ID" value="GGQ01589.1"/>
    <property type="molecule type" value="Genomic_DNA"/>
</dbReference>
<feature type="region of interest" description="Disordered" evidence="1">
    <location>
        <begin position="41"/>
        <end position="68"/>
    </location>
</feature>
<name>A0A918EKX8_9ACTN</name>